<dbReference type="EMBL" id="NAJQ01000062">
    <property type="protein sequence ID" value="TKA80857.1"/>
    <property type="molecule type" value="Genomic_DNA"/>
</dbReference>
<keyword evidence="2" id="KW-1185">Reference proteome</keyword>
<name>A0A4U0XVS0_9PEZI</name>
<evidence type="ECO:0000313" key="2">
    <source>
        <dbReference type="Proteomes" id="UP000309340"/>
    </source>
</evidence>
<reference evidence="1 2" key="1">
    <citation type="submission" date="2017-03" db="EMBL/GenBank/DDBJ databases">
        <title>Genomes of endolithic fungi from Antarctica.</title>
        <authorList>
            <person name="Coleine C."/>
            <person name="Masonjones S."/>
            <person name="Stajich J.E."/>
        </authorList>
    </citation>
    <scope>NUCLEOTIDE SEQUENCE [LARGE SCALE GENOMIC DNA]</scope>
    <source>
        <strain evidence="1 2">CCFEE 5184</strain>
    </source>
</reference>
<sequence length="547" mass="61495">MRHPSHGIHQRALPNATCYRHLTLSELSSVLHIPDERARCALDHAVVTDDFEAEQMVLEARRLKLSPGDVEGVIHQSIKDARLRKHYEELFQKTFLPALTASRDIDLHRIRRTTEVAPEFLHATLFYFDSSRGFVQTAPVLGPKDAESSTQLRDAAGIDALTLAGKVESVRAWEEVLEGARRLAGSGQWALALEAFSAALAMCCPHGSLPNATCYRHLTLSELSSVLHIPDERGRCALDHAVVTDDFEAEQMVLEARRLKLSPGDVESVIHQSIKDARLRKHYEELFQKSFLPALTASRDIDLHRIRRTYAETLATDTAKRRAFDNLKYVRYTDLVDFGRFPRSTDGLTQEYHVLEPGSRPATPILFFSHRWIHPDPWAQAPSAAEHTQYKRVLAAAAAFLTLHPKVEQADLSIWIDYACIDQEHPLSGIAALPMVLAQCDALISLVDEEYHGRAWCSVEVLMAQALQRVCGRRVWYEHVEQFGQTGEDAAADGLHAGLREGPKDVYTTLAGKRLRFEEDRSKVLFLERQIRLFLTTGPRAPGGEDV</sequence>
<dbReference type="Proteomes" id="UP000309340">
    <property type="component" value="Unassembled WGS sequence"/>
</dbReference>
<evidence type="ECO:0008006" key="3">
    <source>
        <dbReference type="Google" id="ProtNLM"/>
    </source>
</evidence>
<evidence type="ECO:0000313" key="1">
    <source>
        <dbReference type="EMBL" id="TKA80857.1"/>
    </source>
</evidence>
<dbReference type="AlphaFoldDB" id="A0A4U0XVS0"/>
<organism evidence="1 2">
    <name type="scientific">Friedmanniomyces simplex</name>
    <dbReference type="NCBI Taxonomy" id="329884"/>
    <lineage>
        <taxon>Eukaryota</taxon>
        <taxon>Fungi</taxon>
        <taxon>Dikarya</taxon>
        <taxon>Ascomycota</taxon>
        <taxon>Pezizomycotina</taxon>
        <taxon>Dothideomycetes</taxon>
        <taxon>Dothideomycetidae</taxon>
        <taxon>Mycosphaerellales</taxon>
        <taxon>Teratosphaeriaceae</taxon>
        <taxon>Friedmanniomyces</taxon>
    </lineage>
</organism>
<dbReference type="OrthoDB" id="423576at2759"/>
<comment type="caution">
    <text evidence="1">The sequence shown here is derived from an EMBL/GenBank/DDBJ whole genome shotgun (WGS) entry which is preliminary data.</text>
</comment>
<proteinExistence type="predicted"/>
<accession>A0A4U0XVS0</accession>
<protein>
    <recommendedName>
        <fullName evidence="3">Heterokaryon incompatibility domain-containing protein</fullName>
    </recommendedName>
</protein>
<gene>
    <name evidence="1" type="ORF">B0A55_02328</name>
</gene>